<keyword evidence="1" id="KW-0472">Membrane</keyword>
<evidence type="ECO:0000256" key="1">
    <source>
        <dbReference type="SAM" id="Phobius"/>
    </source>
</evidence>
<dbReference type="PANTHER" id="PTHR34989">
    <property type="entry name" value="PROTEIN HDED"/>
    <property type="match status" value="1"/>
</dbReference>
<dbReference type="InterPro" id="IPR052712">
    <property type="entry name" value="Acid_resist_chaperone_HdeD"/>
</dbReference>
<keyword evidence="1" id="KW-0812">Transmembrane</keyword>
<sequence>MMTTLPSINEKIQAKFGPYTLFTGILFIVLGTAGIFLPGIMSLGTVIFSAWLLFLGGVMWGIHTYRYDKNSIMNWIKSALLIGVSGLMLIDPMSGVEAVGLLLAIYLLLDAFGNFAMANSIHPAKGWFWMTFNGVTSLLLATLFLVGWPATSLYLVGLYVGLSLLFDGWALMAIGLTLRKE</sequence>
<evidence type="ECO:0000313" key="2">
    <source>
        <dbReference type="EMBL" id="GAC29276.1"/>
    </source>
</evidence>
<feature type="transmembrane region" description="Helical" evidence="1">
    <location>
        <begin position="46"/>
        <end position="65"/>
    </location>
</feature>
<feature type="transmembrane region" description="Helical" evidence="1">
    <location>
        <begin position="127"/>
        <end position="148"/>
    </location>
</feature>
<feature type="transmembrane region" description="Helical" evidence="1">
    <location>
        <begin position="21"/>
        <end position="40"/>
    </location>
</feature>
<dbReference type="Pfam" id="PF03729">
    <property type="entry name" value="DUF308"/>
    <property type="match status" value="1"/>
</dbReference>
<dbReference type="GO" id="GO:0005886">
    <property type="term" value="C:plasma membrane"/>
    <property type="evidence" value="ECO:0007669"/>
    <property type="project" value="TreeGrafter"/>
</dbReference>
<dbReference type="STRING" id="1121922.GCA_000428905_03186"/>
<keyword evidence="1" id="KW-1133">Transmembrane helix</keyword>
<dbReference type="AlphaFoldDB" id="K6YZ93"/>
<comment type="caution">
    <text evidence="2">The sequence shown here is derived from an EMBL/GenBank/DDBJ whole genome shotgun (WGS) entry which is preliminary data.</text>
</comment>
<keyword evidence="3" id="KW-1185">Reference proteome</keyword>
<feature type="transmembrane region" description="Helical" evidence="1">
    <location>
        <begin position="72"/>
        <end position="90"/>
    </location>
</feature>
<dbReference type="PANTHER" id="PTHR34989:SF1">
    <property type="entry name" value="PROTEIN HDED"/>
    <property type="match status" value="1"/>
</dbReference>
<dbReference type="RefSeq" id="WP_006011952.1">
    <property type="nucleotide sequence ID" value="NZ_AUAV01000017.1"/>
</dbReference>
<gene>
    <name evidence="2" type="ORF">GPAL_2415</name>
</gene>
<feature type="transmembrane region" description="Helical" evidence="1">
    <location>
        <begin position="96"/>
        <end position="115"/>
    </location>
</feature>
<dbReference type="InterPro" id="IPR005325">
    <property type="entry name" value="DUF308_memb"/>
</dbReference>
<dbReference type="Proteomes" id="UP000006251">
    <property type="component" value="Unassembled WGS sequence"/>
</dbReference>
<organism evidence="2 3">
    <name type="scientific">Brumicola pallidula DSM 14239 = ACAM 615</name>
    <dbReference type="NCBI Taxonomy" id="1121922"/>
    <lineage>
        <taxon>Bacteria</taxon>
        <taxon>Pseudomonadati</taxon>
        <taxon>Pseudomonadota</taxon>
        <taxon>Gammaproteobacteria</taxon>
        <taxon>Alteromonadales</taxon>
        <taxon>Alteromonadaceae</taxon>
        <taxon>Brumicola</taxon>
    </lineage>
</organism>
<evidence type="ECO:0000313" key="3">
    <source>
        <dbReference type="Proteomes" id="UP000006251"/>
    </source>
</evidence>
<evidence type="ECO:0008006" key="4">
    <source>
        <dbReference type="Google" id="ProtNLM"/>
    </source>
</evidence>
<reference evidence="3" key="1">
    <citation type="journal article" date="2014" name="Environ. Microbiol.">
        <title>Comparative genomics of the marine bacterial genus Glaciecola reveals the high degree of genomic diversity and genomic characteristic for cold adaptation.</title>
        <authorList>
            <person name="Qin Q.L."/>
            <person name="Xie B.B."/>
            <person name="Yu Y."/>
            <person name="Shu Y.L."/>
            <person name="Rong J.C."/>
            <person name="Zhang Y.J."/>
            <person name="Zhao D.L."/>
            <person name="Chen X.L."/>
            <person name="Zhang X.Y."/>
            <person name="Chen B."/>
            <person name="Zhou B.C."/>
            <person name="Zhang Y.Z."/>
        </authorList>
    </citation>
    <scope>NUCLEOTIDE SEQUENCE [LARGE SCALE GENOMIC DNA]</scope>
    <source>
        <strain evidence="3">ACAM 615</strain>
    </source>
</reference>
<name>K6YZ93_9ALTE</name>
<protein>
    <recommendedName>
        <fullName evidence="4">Acid-resistance membrane protein</fullName>
    </recommendedName>
</protein>
<feature type="transmembrane region" description="Helical" evidence="1">
    <location>
        <begin position="154"/>
        <end position="178"/>
    </location>
</feature>
<proteinExistence type="predicted"/>
<dbReference type="EMBL" id="BAEQ01000043">
    <property type="protein sequence ID" value="GAC29276.1"/>
    <property type="molecule type" value="Genomic_DNA"/>
</dbReference>
<accession>K6YZ93</accession>